<accession>A0A6V8P3R1</accession>
<evidence type="ECO:0000313" key="3">
    <source>
        <dbReference type="Proteomes" id="UP000591948"/>
    </source>
</evidence>
<dbReference type="PANTHER" id="PTHR10859:SF91">
    <property type="entry name" value="DOLICHYL-PHOSPHATE BETA-GLUCOSYLTRANSFERASE"/>
    <property type="match status" value="1"/>
</dbReference>
<feature type="domain" description="Glycosyltransferase 2-like" evidence="1">
    <location>
        <begin position="9"/>
        <end position="174"/>
    </location>
</feature>
<dbReference type="Gene3D" id="3.90.550.10">
    <property type="entry name" value="Spore Coat Polysaccharide Biosynthesis Protein SpsA, Chain A"/>
    <property type="match status" value="1"/>
</dbReference>
<comment type="caution">
    <text evidence="2">The sequence shown here is derived from an EMBL/GenBank/DDBJ whole genome shotgun (WGS) entry which is preliminary data.</text>
</comment>
<keyword evidence="2" id="KW-0808">Transferase</keyword>
<gene>
    <name evidence="2" type="ORF">HKBW3S33_00639</name>
</gene>
<protein>
    <submittedName>
        <fullName evidence="2">Polyisoprenyl-phosphate glycosyltransferase</fullName>
    </submittedName>
</protein>
<dbReference type="GO" id="GO:0006487">
    <property type="term" value="P:protein N-linked glycosylation"/>
    <property type="evidence" value="ECO:0007669"/>
    <property type="project" value="TreeGrafter"/>
</dbReference>
<reference evidence="2 3" key="1">
    <citation type="journal article" date="2020" name="Front. Microbiol.">
        <title>Single-cell genomics of novel Actinobacteria with the Wood-Ljungdahl pathway discovered in a serpentinizing system.</title>
        <authorList>
            <person name="Merino N."/>
            <person name="Kawai M."/>
            <person name="Boyd E.S."/>
            <person name="Colman D.R."/>
            <person name="McGlynn S.E."/>
            <person name="Nealson K.H."/>
            <person name="Kurokawa K."/>
            <person name="Hongoh Y."/>
        </authorList>
    </citation>
    <scope>NUCLEOTIDE SEQUENCE [LARGE SCALE GENOMIC DNA]</scope>
    <source>
        <strain evidence="2 3">S33</strain>
    </source>
</reference>
<dbReference type="GO" id="GO:0016740">
    <property type="term" value="F:transferase activity"/>
    <property type="evidence" value="ECO:0007669"/>
    <property type="project" value="UniProtKB-KW"/>
</dbReference>
<dbReference type="EMBL" id="BLRY01000022">
    <property type="protein sequence ID" value="GFP27225.1"/>
    <property type="molecule type" value="Genomic_DNA"/>
</dbReference>
<sequence length="244" mass="28358">MVKSRKKFSIVIPAFNEEQGIIPCVEETKKVLENQDCDHEIIIIDDGSHDDTFSVATDFYASDDKVIISRYSPNEGKGFALRYGFGHASGDLVVFMDADLDLHPEQIMTLYQYMIDHDADVVIASKRHPQSIIDYPWQRKVLSNGYYFLVRLLFGLPVRDTQTGLKLFKYEVLKVAMPKLVIKRYAFDLELLVNIHKQGFKIAEAPVNLSFMRMSGRIRPIDVYNVWMDTMAVFYRNYILRYYD</sequence>
<dbReference type="Pfam" id="PF00535">
    <property type="entry name" value="Glycos_transf_2"/>
    <property type="match status" value="1"/>
</dbReference>
<proteinExistence type="predicted"/>
<dbReference type="RefSeq" id="WP_176233198.1">
    <property type="nucleotide sequence ID" value="NZ_BLRY01000022.1"/>
</dbReference>
<dbReference type="InterPro" id="IPR001173">
    <property type="entry name" value="Glyco_trans_2-like"/>
</dbReference>
<dbReference type="SUPFAM" id="SSF53448">
    <property type="entry name" value="Nucleotide-diphospho-sugar transferases"/>
    <property type="match status" value="1"/>
</dbReference>
<dbReference type="CDD" id="cd04179">
    <property type="entry name" value="DPM_DPG-synthase_like"/>
    <property type="match status" value="1"/>
</dbReference>
<dbReference type="InterPro" id="IPR029044">
    <property type="entry name" value="Nucleotide-diphossugar_trans"/>
</dbReference>
<dbReference type="PANTHER" id="PTHR10859">
    <property type="entry name" value="GLYCOSYL TRANSFERASE"/>
    <property type="match status" value="1"/>
</dbReference>
<dbReference type="AlphaFoldDB" id="A0A6V8P3R1"/>
<name>A0A6V8P3R1_9ACTN</name>
<dbReference type="Proteomes" id="UP000591948">
    <property type="component" value="Unassembled WGS sequence"/>
</dbReference>
<evidence type="ECO:0000313" key="2">
    <source>
        <dbReference type="EMBL" id="GFP27225.1"/>
    </source>
</evidence>
<evidence type="ECO:0000259" key="1">
    <source>
        <dbReference type="Pfam" id="PF00535"/>
    </source>
</evidence>
<keyword evidence="3" id="KW-1185">Reference proteome</keyword>
<organism evidence="2 3">
    <name type="scientific">Candidatus Hakubella thermalkaliphila</name>
    <dbReference type="NCBI Taxonomy" id="2754717"/>
    <lineage>
        <taxon>Bacteria</taxon>
        <taxon>Bacillati</taxon>
        <taxon>Actinomycetota</taxon>
        <taxon>Actinomycetota incertae sedis</taxon>
        <taxon>Candidatus Hakubellales</taxon>
        <taxon>Candidatus Hakubellaceae</taxon>
        <taxon>Candidatus Hakubella</taxon>
    </lineage>
</organism>